<dbReference type="InterPro" id="IPR013098">
    <property type="entry name" value="Ig_I-set"/>
</dbReference>
<dbReference type="PANTHER" id="PTHR47633:SF4">
    <property type="entry name" value="MYOPALLADIN ISOFORM X1"/>
    <property type="match status" value="1"/>
</dbReference>
<dbReference type="Pfam" id="PF07679">
    <property type="entry name" value="I-set"/>
    <property type="match status" value="3"/>
</dbReference>
<dbReference type="PANTHER" id="PTHR47633">
    <property type="entry name" value="IMMUNOGLOBULIN"/>
    <property type="match status" value="1"/>
</dbReference>
<reference evidence="8 9" key="1">
    <citation type="submission" date="2022-05" db="EMBL/GenBank/DDBJ databases">
        <title>A multi-omics perspective on studying reproductive biology in Daphnia sinensis.</title>
        <authorList>
            <person name="Jia J."/>
        </authorList>
    </citation>
    <scope>NUCLEOTIDE SEQUENCE [LARGE SCALE GENOMIC DNA]</scope>
    <source>
        <strain evidence="8 9">WSL</strain>
    </source>
</reference>
<accession>A0AAD5PP59</accession>
<comment type="caution">
    <text evidence="8">The sequence shown here is derived from an EMBL/GenBank/DDBJ whole genome shotgun (WGS) entry which is preliminary data.</text>
</comment>
<keyword evidence="9" id="KW-1185">Reference proteome</keyword>
<proteinExistence type="inferred from homology"/>
<dbReference type="PROSITE" id="PS50835">
    <property type="entry name" value="IG_LIKE"/>
    <property type="match status" value="2"/>
</dbReference>
<comment type="similarity">
    <text evidence="2">Belongs to the protein kinase superfamily. CAMK Ser/Thr protein kinase family.</text>
</comment>
<gene>
    <name evidence="8" type="ORF">GHT06_022080</name>
</gene>
<evidence type="ECO:0000259" key="7">
    <source>
        <dbReference type="PROSITE" id="PS50835"/>
    </source>
</evidence>
<evidence type="ECO:0000256" key="3">
    <source>
        <dbReference type="ARBA" id="ARBA00022490"/>
    </source>
</evidence>
<keyword evidence="5" id="KW-1015">Disulfide bond</keyword>
<dbReference type="AlphaFoldDB" id="A0AAD5PP59"/>
<evidence type="ECO:0000313" key="9">
    <source>
        <dbReference type="Proteomes" id="UP000820818"/>
    </source>
</evidence>
<evidence type="ECO:0000256" key="1">
    <source>
        <dbReference type="ARBA" id="ARBA00004204"/>
    </source>
</evidence>
<dbReference type="InterPro" id="IPR007110">
    <property type="entry name" value="Ig-like_dom"/>
</dbReference>
<dbReference type="EMBL" id="WJBH02000010">
    <property type="protein sequence ID" value="KAI9551744.1"/>
    <property type="molecule type" value="Genomic_DNA"/>
</dbReference>
<keyword evidence="4" id="KW-0677">Repeat</keyword>
<organism evidence="8 9">
    <name type="scientific">Daphnia sinensis</name>
    <dbReference type="NCBI Taxonomy" id="1820382"/>
    <lineage>
        <taxon>Eukaryota</taxon>
        <taxon>Metazoa</taxon>
        <taxon>Ecdysozoa</taxon>
        <taxon>Arthropoda</taxon>
        <taxon>Crustacea</taxon>
        <taxon>Branchiopoda</taxon>
        <taxon>Diplostraca</taxon>
        <taxon>Cladocera</taxon>
        <taxon>Anomopoda</taxon>
        <taxon>Daphniidae</taxon>
        <taxon>Daphnia</taxon>
        <taxon>Daphnia similis group</taxon>
    </lineage>
</organism>
<comment type="subcellular location">
    <subcellularLocation>
        <location evidence="1">Cytoplasm</location>
        <location evidence="1">Myofibril</location>
        <location evidence="1">Sarcomere</location>
    </subcellularLocation>
</comment>
<evidence type="ECO:0000313" key="8">
    <source>
        <dbReference type="EMBL" id="KAI9551744.1"/>
    </source>
</evidence>
<dbReference type="FunFam" id="2.60.40.10:FF:000032">
    <property type="entry name" value="palladin isoform X1"/>
    <property type="match status" value="1"/>
</dbReference>
<dbReference type="Gene3D" id="2.60.40.10">
    <property type="entry name" value="Immunoglobulins"/>
    <property type="match status" value="3"/>
</dbReference>
<dbReference type="Proteomes" id="UP000820818">
    <property type="component" value="Linkage Group LG10"/>
</dbReference>
<evidence type="ECO:0000256" key="4">
    <source>
        <dbReference type="ARBA" id="ARBA00022737"/>
    </source>
</evidence>
<dbReference type="SUPFAM" id="SSF48726">
    <property type="entry name" value="Immunoglobulin"/>
    <property type="match status" value="3"/>
</dbReference>
<keyword evidence="3" id="KW-0963">Cytoplasm</keyword>
<dbReference type="InterPro" id="IPR013783">
    <property type="entry name" value="Ig-like_fold"/>
</dbReference>
<protein>
    <recommendedName>
        <fullName evidence="7">Ig-like domain-containing protein</fullName>
    </recommendedName>
</protein>
<sequence>MCQCLENQYVLQFRLKDGIQIKSSTSELISITCEEGSNVHKLSIQETVAEDEGIYSFVATNKEGETRGDIKLSVHSEAPTFSSKPKSCFAKAAQTAKFEGSVQGIPTPTISWQKAEEVIVESERSKMESAEDGKFSLTISDVQESDYAEYTVKATSAVASRQHSWGIPDKLPVATKVNEGEPLKLTVKIGGSPLPEVKWYKDGHELIPDERMSITLLPDGTAGLEISAADPTKDSGQYKMVAVNPTGEVSTETAADVKKLPKKGTIDEALPSTTTAV</sequence>
<dbReference type="InterPro" id="IPR003598">
    <property type="entry name" value="Ig_sub2"/>
</dbReference>
<dbReference type="SMART" id="SM00409">
    <property type="entry name" value="IG"/>
    <property type="match status" value="3"/>
</dbReference>
<dbReference type="GO" id="GO:0030017">
    <property type="term" value="C:sarcomere"/>
    <property type="evidence" value="ECO:0007669"/>
    <property type="project" value="UniProtKB-SubCell"/>
</dbReference>
<dbReference type="InterPro" id="IPR003599">
    <property type="entry name" value="Ig_sub"/>
</dbReference>
<dbReference type="SMART" id="SM00408">
    <property type="entry name" value="IGc2"/>
    <property type="match status" value="2"/>
</dbReference>
<evidence type="ECO:0000256" key="2">
    <source>
        <dbReference type="ARBA" id="ARBA00006692"/>
    </source>
</evidence>
<dbReference type="FunFam" id="2.60.40.10:FF:000345">
    <property type="entry name" value="Muscle M-line assembly protein unc-89"/>
    <property type="match status" value="1"/>
</dbReference>
<evidence type="ECO:0000256" key="6">
    <source>
        <dbReference type="ARBA" id="ARBA00023319"/>
    </source>
</evidence>
<dbReference type="InterPro" id="IPR036179">
    <property type="entry name" value="Ig-like_dom_sf"/>
</dbReference>
<evidence type="ECO:0000256" key="5">
    <source>
        <dbReference type="ARBA" id="ARBA00023157"/>
    </source>
</evidence>
<name>A0AAD5PP59_9CRUS</name>
<feature type="domain" description="Ig-like" evidence="7">
    <location>
        <begin position="168"/>
        <end position="258"/>
    </location>
</feature>
<feature type="domain" description="Ig-like" evidence="7">
    <location>
        <begin position="79"/>
        <end position="164"/>
    </location>
</feature>
<keyword evidence="6" id="KW-0393">Immunoglobulin domain</keyword>